<dbReference type="InterPro" id="IPR019276">
    <property type="entry name" value="DUF2303"/>
</dbReference>
<proteinExistence type="predicted"/>
<accession>A0AAU8B2P5</accession>
<evidence type="ECO:0000313" key="1">
    <source>
        <dbReference type="EMBL" id="XCD05824.1"/>
    </source>
</evidence>
<organism evidence="1">
    <name type="scientific">Dulem virus 32</name>
    <dbReference type="NCBI Taxonomy" id="3145750"/>
    <lineage>
        <taxon>Viruses</taxon>
        <taxon>Duplodnaviria</taxon>
        <taxon>Heunggongvirae</taxon>
        <taxon>Uroviricota</taxon>
        <taxon>Caudoviricetes</taxon>
    </lineage>
</organism>
<dbReference type="EMBL" id="PP511597">
    <property type="protein sequence ID" value="XCD05824.1"/>
    <property type="molecule type" value="Genomic_DNA"/>
</dbReference>
<reference evidence="1" key="1">
    <citation type="submission" date="2024-03" db="EMBL/GenBank/DDBJ databases">
        <title>Diverse circular DNA viruses in blood, oral, and fecal samples of captive lemurs.</title>
        <authorList>
            <person name="Paietta E.N."/>
            <person name="Kraberger S."/>
            <person name="Lund M.C."/>
            <person name="Custer J.M."/>
            <person name="Vargas K.M."/>
            <person name="Ehmke E.E."/>
            <person name="Yoder A.D."/>
            <person name="Varsani A."/>
        </authorList>
    </citation>
    <scope>NUCLEOTIDE SEQUENCE</scope>
    <source>
        <strain evidence="1">Duke_24SF_91</strain>
    </source>
</reference>
<evidence type="ECO:0008006" key="2">
    <source>
        <dbReference type="Google" id="ProtNLM"/>
    </source>
</evidence>
<sequence length="293" mass="31962">MPSTQSISLDSGGVAAIQHVAQQAYAAQHLDDGGLYAIKGNDRTELLETPGYTRRVAEEQAAAPRRVIRTPSIHDTESFINYLAANTTGQTEGVPVGTSYAHGEGKLEVWADVEKRSIVAHLDGGHGWRSHSINFTLRTPRDWEEWIRIDGALSPQTVFAEFIEDHLSSIGAPDGGLLLDVCQTLTAKTKVDFRSSSLLANGQRQFEFAETIEAKAGQKGNLAVPTELTLVLHPFQGAEPVAVTARFRYRIDEGRLFLGVRLAEPETVLEKAFDVLIAQLQKSLPVPILRGIG</sequence>
<protein>
    <recommendedName>
        <fullName evidence="2">DUF2303 family protein</fullName>
    </recommendedName>
</protein>
<dbReference type="Pfam" id="PF10065">
    <property type="entry name" value="DUF2303"/>
    <property type="match status" value="1"/>
</dbReference>
<name>A0AAU8B2P5_9CAUD</name>